<sequence>MGAVWCVHAAGNEGGEAQITFEFQAEWEKFAATLPQSVIIFGKTSKTTEAFIEKMMSDSRVNEAYVQSPLGTQGTIISYYKAAVAAGTPFVAGRVITTGSNPLTLDTRYEAVMHFQTVVTNYLKNSNQSDYHNPEVFLEDEVVGELMVGGWIAGEIIMETLASS</sequence>
<feature type="domain" description="Receptor-type adenylate cyclase GRESAG 4.1/3 periplasmic binding protein-like" evidence="1">
    <location>
        <begin position="5"/>
        <end position="99"/>
    </location>
</feature>
<name>A0A1X0NQB4_9TRYP</name>
<dbReference type="EMBL" id="NBCO01000026">
    <property type="protein sequence ID" value="ORC86653.1"/>
    <property type="molecule type" value="Genomic_DNA"/>
</dbReference>
<keyword evidence="2" id="KW-0675">Receptor</keyword>
<gene>
    <name evidence="2" type="ORF">TM35_000261050</name>
</gene>
<feature type="non-terminal residue" evidence="2">
    <location>
        <position position="164"/>
    </location>
</feature>
<keyword evidence="3" id="KW-1185">Reference proteome</keyword>
<protein>
    <submittedName>
        <fullName evidence="2">Receptor-type adenylate cyclase</fullName>
    </submittedName>
</protein>
<evidence type="ECO:0000313" key="3">
    <source>
        <dbReference type="Proteomes" id="UP000192257"/>
    </source>
</evidence>
<dbReference type="GeneID" id="39987622"/>
<dbReference type="Proteomes" id="UP000192257">
    <property type="component" value="Unassembled WGS sequence"/>
</dbReference>
<comment type="caution">
    <text evidence="2">The sequence shown here is derived from an EMBL/GenBank/DDBJ whole genome shotgun (WGS) entry which is preliminary data.</text>
</comment>
<evidence type="ECO:0000259" key="1">
    <source>
        <dbReference type="Pfam" id="PF25495"/>
    </source>
</evidence>
<dbReference type="InterPro" id="IPR057399">
    <property type="entry name" value="GRESAG4.1/3_peripasmic_1"/>
</dbReference>
<dbReference type="AlphaFoldDB" id="A0A1X0NQB4"/>
<organism evidence="2 3">
    <name type="scientific">Trypanosoma theileri</name>
    <dbReference type="NCBI Taxonomy" id="67003"/>
    <lineage>
        <taxon>Eukaryota</taxon>
        <taxon>Discoba</taxon>
        <taxon>Euglenozoa</taxon>
        <taxon>Kinetoplastea</taxon>
        <taxon>Metakinetoplastina</taxon>
        <taxon>Trypanosomatida</taxon>
        <taxon>Trypanosomatidae</taxon>
        <taxon>Trypanosoma</taxon>
    </lineage>
</organism>
<dbReference type="OrthoDB" id="252581at2759"/>
<accession>A0A1X0NQB4</accession>
<dbReference type="VEuPathDB" id="TriTrypDB:TM35_000261050"/>
<dbReference type="Pfam" id="PF25495">
    <property type="entry name" value="Peripla_BP_A-cyclase_1"/>
    <property type="match status" value="1"/>
</dbReference>
<reference evidence="2 3" key="1">
    <citation type="submission" date="2017-03" db="EMBL/GenBank/DDBJ databases">
        <title>An alternative strategy for trypanosome survival in the mammalian bloodstream revealed through genome and transcriptome analysis of the ubiquitous bovine parasite Trypanosoma (Megatrypanum) theileri.</title>
        <authorList>
            <person name="Kelly S."/>
            <person name="Ivens A."/>
            <person name="Mott A."/>
            <person name="O'Neill E."/>
            <person name="Emms D."/>
            <person name="Macleod O."/>
            <person name="Voorheis P."/>
            <person name="Matthews J."/>
            <person name="Matthews K."/>
            <person name="Carrington M."/>
        </authorList>
    </citation>
    <scope>NUCLEOTIDE SEQUENCE [LARGE SCALE GENOMIC DNA]</scope>
    <source>
        <strain evidence="2">Edinburgh</strain>
    </source>
</reference>
<dbReference type="RefSeq" id="XP_028880719.1">
    <property type="nucleotide sequence ID" value="XM_029027842.1"/>
</dbReference>
<proteinExistence type="predicted"/>
<evidence type="ECO:0000313" key="2">
    <source>
        <dbReference type="EMBL" id="ORC86653.1"/>
    </source>
</evidence>